<evidence type="ECO:0000313" key="1">
    <source>
        <dbReference type="EMBL" id="CAE4560442.1"/>
    </source>
</evidence>
<accession>A0A7S4PRM7</accession>
<dbReference type="EMBL" id="HBNR01000080">
    <property type="protein sequence ID" value="CAE4560442.1"/>
    <property type="molecule type" value="Transcribed_RNA"/>
</dbReference>
<proteinExistence type="predicted"/>
<protein>
    <submittedName>
        <fullName evidence="1">Uncharacterized protein</fullName>
    </submittedName>
</protein>
<organism evidence="1">
    <name type="scientific">Alexandrium monilatum</name>
    <dbReference type="NCBI Taxonomy" id="311494"/>
    <lineage>
        <taxon>Eukaryota</taxon>
        <taxon>Sar</taxon>
        <taxon>Alveolata</taxon>
        <taxon>Dinophyceae</taxon>
        <taxon>Gonyaulacales</taxon>
        <taxon>Pyrocystaceae</taxon>
        <taxon>Alexandrium</taxon>
    </lineage>
</organism>
<sequence length="265" mass="27263">MGASALTADIGTVCVPLALGSAVGSSCTAWHDQLSQRVCVVDGPSGSALRCASAGCSTSASELPFAVMGVVHDVELVRGIVGTFTDNEPVIGVRARTLPYTQAIGRPAPDQGGTLPLQRYTFGNFPFLLPGMLAEDEVVIAFGTRTVVRLPLLGASNAPLNFDVLGSISMPLGRLLQGPQPVEVSVPIQPRGENLPQVARAFLTFGVAPQSLAGGPVLPAAADDTDAVELEGCVPGFTERLAQDGRKANAGQCANFSGAHQFNAV</sequence>
<reference evidence="1" key="1">
    <citation type="submission" date="2021-01" db="EMBL/GenBank/DDBJ databases">
        <authorList>
            <person name="Corre E."/>
            <person name="Pelletier E."/>
            <person name="Niang G."/>
            <person name="Scheremetjew M."/>
            <person name="Finn R."/>
            <person name="Kale V."/>
            <person name="Holt S."/>
            <person name="Cochrane G."/>
            <person name="Meng A."/>
            <person name="Brown T."/>
            <person name="Cohen L."/>
        </authorList>
    </citation>
    <scope>NUCLEOTIDE SEQUENCE</scope>
    <source>
        <strain evidence="1">CCMP3105</strain>
    </source>
</reference>
<dbReference type="AlphaFoldDB" id="A0A7S4PRM7"/>
<name>A0A7S4PRM7_9DINO</name>
<gene>
    <name evidence="1" type="ORF">AMON00008_LOCUS61</name>
</gene>